<accession>A0AAD8H9Z5</accession>
<proteinExistence type="inferred from homology"/>
<feature type="domain" description="Plastocyanin-like" evidence="6">
    <location>
        <begin position="36"/>
        <end position="148"/>
    </location>
</feature>
<evidence type="ECO:0000313" key="8">
    <source>
        <dbReference type="Proteomes" id="UP001237642"/>
    </source>
</evidence>
<evidence type="ECO:0000313" key="7">
    <source>
        <dbReference type="EMBL" id="KAK1363847.1"/>
    </source>
</evidence>
<dbReference type="PANTHER" id="PTHR11709:SF245">
    <property type="entry name" value="SKU5 SIMILAR 16"/>
    <property type="match status" value="1"/>
</dbReference>
<dbReference type="Pfam" id="PF07732">
    <property type="entry name" value="Cu-oxidase_3"/>
    <property type="match status" value="1"/>
</dbReference>
<dbReference type="GO" id="GO:0016491">
    <property type="term" value="F:oxidoreductase activity"/>
    <property type="evidence" value="ECO:0007669"/>
    <property type="project" value="InterPro"/>
</dbReference>
<feature type="domain" description="Plastocyanin-like" evidence="5">
    <location>
        <begin position="378"/>
        <end position="515"/>
    </location>
</feature>
<keyword evidence="3" id="KW-0732">Signal</keyword>
<feature type="chain" id="PRO_5042151392" evidence="3">
    <location>
        <begin position="25"/>
        <end position="537"/>
    </location>
</feature>
<dbReference type="EMBL" id="JAUIZM010000009">
    <property type="protein sequence ID" value="KAK1363847.1"/>
    <property type="molecule type" value="Genomic_DNA"/>
</dbReference>
<dbReference type="InterPro" id="IPR008972">
    <property type="entry name" value="Cupredoxin"/>
</dbReference>
<feature type="signal peptide" evidence="3">
    <location>
        <begin position="1"/>
        <end position="24"/>
    </location>
</feature>
<reference evidence="7" key="1">
    <citation type="submission" date="2023-02" db="EMBL/GenBank/DDBJ databases">
        <title>Genome of toxic invasive species Heracleum sosnowskyi carries increased number of genes despite the absence of recent whole-genome duplications.</title>
        <authorList>
            <person name="Schelkunov M."/>
            <person name="Shtratnikova V."/>
            <person name="Makarenko M."/>
            <person name="Klepikova A."/>
            <person name="Omelchenko D."/>
            <person name="Novikova G."/>
            <person name="Obukhova E."/>
            <person name="Bogdanov V."/>
            <person name="Penin A."/>
            <person name="Logacheva M."/>
        </authorList>
    </citation>
    <scope>NUCLEOTIDE SEQUENCE</scope>
    <source>
        <strain evidence="7">Hsosn_3</strain>
        <tissue evidence="7">Leaf</tissue>
    </source>
</reference>
<evidence type="ECO:0000256" key="3">
    <source>
        <dbReference type="SAM" id="SignalP"/>
    </source>
</evidence>
<dbReference type="GO" id="GO:0005507">
    <property type="term" value="F:copper ion binding"/>
    <property type="evidence" value="ECO:0007669"/>
    <property type="project" value="InterPro"/>
</dbReference>
<organism evidence="7 8">
    <name type="scientific">Heracleum sosnowskyi</name>
    <dbReference type="NCBI Taxonomy" id="360622"/>
    <lineage>
        <taxon>Eukaryota</taxon>
        <taxon>Viridiplantae</taxon>
        <taxon>Streptophyta</taxon>
        <taxon>Embryophyta</taxon>
        <taxon>Tracheophyta</taxon>
        <taxon>Spermatophyta</taxon>
        <taxon>Magnoliopsida</taxon>
        <taxon>eudicotyledons</taxon>
        <taxon>Gunneridae</taxon>
        <taxon>Pentapetalae</taxon>
        <taxon>asterids</taxon>
        <taxon>campanulids</taxon>
        <taxon>Apiales</taxon>
        <taxon>Apiaceae</taxon>
        <taxon>Apioideae</taxon>
        <taxon>apioid superclade</taxon>
        <taxon>Tordylieae</taxon>
        <taxon>Tordyliinae</taxon>
        <taxon>Heracleum</taxon>
    </lineage>
</organism>
<dbReference type="Proteomes" id="UP001237642">
    <property type="component" value="Unassembled WGS sequence"/>
</dbReference>
<dbReference type="SUPFAM" id="SSF49503">
    <property type="entry name" value="Cupredoxins"/>
    <property type="match status" value="3"/>
</dbReference>
<keyword evidence="2" id="KW-0325">Glycoprotein</keyword>
<dbReference type="InterPro" id="IPR011707">
    <property type="entry name" value="Cu-oxidase-like_N"/>
</dbReference>
<dbReference type="InterPro" id="IPR011706">
    <property type="entry name" value="Cu-oxidase_C"/>
</dbReference>
<evidence type="ECO:0000259" key="5">
    <source>
        <dbReference type="Pfam" id="PF07731"/>
    </source>
</evidence>
<evidence type="ECO:0000259" key="4">
    <source>
        <dbReference type="Pfam" id="PF00394"/>
    </source>
</evidence>
<name>A0AAD8H9Z5_9APIA</name>
<dbReference type="PANTHER" id="PTHR11709">
    <property type="entry name" value="MULTI-COPPER OXIDASE"/>
    <property type="match status" value="1"/>
</dbReference>
<gene>
    <name evidence="7" type="ORF">POM88_039408</name>
</gene>
<protein>
    <submittedName>
        <fullName evidence="7">Coagulation factor 8</fullName>
    </submittedName>
</protein>
<comment type="caution">
    <text evidence="7">The sequence shown here is derived from an EMBL/GenBank/DDBJ whole genome shotgun (WGS) entry which is preliminary data.</text>
</comment>
<dbReference type="Pfam" id="PF00394">
    <property type="entry name" value="Cu-oxidase"/>
    <property type="match status" value="1"/>
</dbReference>
<feature type="domain" description="Plastocyanin-like" evidence="4">
    <location>
        <begin position="162"/>
        <end position="297"/>
    </location>
</feature>
<reference evidence="7" key="2">
    <citation type="submission" date="2023-05" db="EMBL/GenBank/DDBJ databases">
        <authorList>
            <person name="Schelkunov M.I."/>
        </authorList>
    </citation>
    <scope>NUCLEOTIDE SEQUENCE</scope>
    <source>
        <strain evidence="7">Hsosn_3</strain>
        <tissue evidence="7">Leaf</tissue>
    </source>
</reference>
<evidence type="ECO:0000259" key="6">
    <source>
        <dbReference type="Pfam" id="PF07732"/>
    </source>
</evidence>
<dbReference type="Gene3D" id="2.60.40.420">
    <property type="entry name" value="Cupredoxins - blue copper proteins"/>
    <property type="match status" value="3"/>
</dbReference>
<sequence length="537" mass="60436">MRQAIVLYFFLGLVAWLSTLSVRAEDPYRYFTFEFTYGQIAPLGVKQRGILVNGQFPGPTIDAITNDNVLVTVINKLDQPFLITWNGLKQRKVSWQDGVLGTNCPIPPNTNWTYKMQVKDQIGTYSYFPSTLMHRAVGGFGAFIIRARAVIFVPYLKPAKEFNLLVNDWWNSDHRVLQQKLSTGNPMPFPDGLLINGLPRNNIFTGEKGKRYLFRVSNLGLTTSINFRIQGHQLKLIEIEGSHTMQEPYESLDIHVGQSVAVMITLDGSVKDYFIVASTRFTKPVLTATAILRYSGSSTPASEPLPNGPTYQVHWSMKQARTLRWNLTANAARPNPQGSYHYGTIPIVRTLVLANSAPIIKGKPRYAINKVSYKNPSTPLKLADYYNISGVYNLNTIKDTSPPGPAVIGTSVVGIELHDFVEIVFQNDENAIQSYHLDGSDFWVVGFGSGQWNSTMRKRYNLVDATTRYTAQVFPLSWTAILVSMDNKGMWNLRSAIWPRQYLGQQLYLRVWNDETSIYTESDIPPNALRCGKAANL</sequence>
<dbReference type="AlphaFoldDB" id="A0AAD8H9Z5"/>
<comment type="similarity">
    <text evidence="1">Belongs to the multicopper oxidase family.</text>
</comment>
<dbReference type="InterPro" id="IPR001117">
    <property type="entry name" value="Cu-oxidase_2nd"/>
</dbReference>
<evidence type="ECO:0000256" key="1">
    <source>
        <dbReference type="ARBA" id="ARBA00010609"/>
    </source>
</evidence>
<evidence type="ECO:0000256" key="2">
    <source>
        <dbReference type="ARBA" id="ARBA00023180"/>
    </source>
</evidence>
<dbReference type="InterPro" id="IPR045087">
    <property type="entry name" value="Cu-oxidase_fam"/>
</dbReference>
<keyword evidence="8" id="KW-1185">Reference proteome</keyword>
<dbReference type="Pfam" id="PF07731">
    <property type="entry name" value="Cu-oxidase_2"/>
    <property type="match status" value="1"/>
</dbReference>